<dbReference type="Gene3D" id="1.10.287.950">
    <property type="entry name" value="Methyl-accepting chemotaxis protein"/>
    <property type="match status" value="1"/>
</dbReference>
<dbReference type="PATRIC" id="fig|1618023.3.peg.4402"/>
<dbReference type="CDD" id="cd12914">
    <property type="entry name" value="PDC1_DGC_like"/>
    <property type="match status" value="1"/>
</dbReference>
<keyword evidence="5" id="KW-0472">Membrane</keyword>
<evidence type="ECO:0000256" key="4">
    <source>
        <dbReference type="SAM" id="MobiDB-lite"/>
    </source>
</evidence>
<evidence type="ECO:0000256" key="3">
    <source>
        <dbReference type="PROSITE-ProRule" id="PRU00284"/>
    </source>
</evidence>
<proteinExistence type="inferred from homology"/>
<dbReference type="Proteomes" id="UP000032452">
    <property type="component" value="Unassembled WGS sequence"/>
</dbReference>
<dbReference type="STRING" id="1618023.UH38_12455"/>
<comment type="caution">
    <text evidence="7">The sequence shown here is derived from an EMBL/GenBank/DDBJ whole genome shotgun (WGS) entry which is preliminary data.</text>
</comment>
<reference evidence="7 8" key="1">
    <citation type="submission" date="2015-02" db="EMBL/GenBank/DDBJ databases">
        <title>Draft genome of a novel marine cyanobacterium (Chroococcales) isolated from South Atlantic Ocean.</title>
        <authorList>
            <person name="Rigonato J."/>
            <person name="Alvarenga D.O."/>
            <person name="Branco L.H."/>
            <person name="Varani A.M."/>
            <person name="Brandini F.P."/>
            <person name="Fiore M.F."/>
        </authorList>
    </citation>
    <scope>NUCLEOTIDE SEQUENCE [LARGE SCALE GENOMIC DNA]</scope>
    <source>
        <strain evidence="7 8">CENA595</strain>
    </source>
</reference>
<evidence type="ECO:0000313" key="7">
    <source>
        <dbReference type="EMBL" id="KJH71368.1"/>
    </source>
</evidence>
<dbReference type="GO" id="GO:0007165">
    <property type="term" value="P:signal transduction"/>
    <property type="evidence" value="ECO:0007669"/>
    <property type="project" value="UniProtKB-KW"/>
</dbReference>
<dbReference type="SMART" id="SM00283">
    <property type="entry name" value="MA"/>
    <property type="match status" value="1"/>
</dbReference>
<dbReference type="InterPro" id="IPR004090">
    <property type="entry name" value="Chemotax_Me-accpt_rcpt"/>
</dbReference>
<keyword evidence="8" id="KW-1185">Reference proteome</keyword>
<keyword evidence="5" id="KW-1133">Transmembrane helix</keyword>
<feature type="transmembrane region" description="Helical" evidence="5">
    <location>
        <begin position="14"/>
        <end position="35"/>
    </location>
</feature>
<dbReference type="SUPFAM" id="SSF58104">
    <property type="entry name" value="Methyl-accepting chemotaxis protein (MCP) signaling domain"/>
    <property type="match status" value="1"/>
</dbReference>
<dbReference type="InterPro" id="IPR004089">
    <property type="entry name" value="MCPsignal_dom"/>
</dbReference>
<dbReference type="PANTHER" id="PTHR32089:SF112">
    <property type="entry name" value="LYSOZYME-LIKE PROTEIN-RELATED"/>
    <property type="match status" value="1"/>
</dbReference>
<comment type="similarity">
    <text evidence="2">Belongs to the methyl-accepting chemotaxis (MCP) protein family.</text>
</comment>
<organism evidence="7 8">
    <name type="scientific">Aliterella atlantica CENA595</name>
    <dbReference type="NCBI Taxonomy" id="1618023"/>
    <lineage>
        <taxon>Bacteria</taxon>
        <taxon>Bacillati</taxon>
        <taxon>Cyanobacteriota</taxon>
        <taxon>Cyanophyceae</taxon>
        <taxon>Chroococcidiopsidales</taxon>
        <taxon>Aliterellaceae</taxon>
        <taxon>Aliterella</taxon>
    </lineage>
</organism>
<sequence length="601" mass="63630">MLKDLNNLPLRTKAIAFAIALGTVPVLLIGITNYISSVQQSRQALADAKESLAATLGDKVGRFMFERYGDVQVLANLSILANPEKTSGITPQQKQATLDRYMNIYGVYDSIAVADVSGRTILQTTGEAISGLGEQDYFKAALQTKQAVISPPNKSPSNGKYYVFIASPIVNVNTNRVTGVVRTRIPVENLDAIARIDASTLSESSKAAAAAEYHLIGPDGKFFVATEKEQIGRDAKSDFSKFAQIQAGNKVASVVDIDRIDKAKQLISYAPVSQIQGMPNLNWSVILAEDTATLYAGEWRLLLNLLLGTGITALLASALAVVFANRTTKLIQAIATSIASSSTEIAATVEQQERTVSQQASSVSQTTTTMEELGASSRQSAEQAEASTNGASQALNLAEKGTQSVHQTLTGMTTLKEQVNAIAQQIIRLSEQTGQIGSVSSLVGNLANQTNMLALNAAVEAARAGENGKGFGVVAGEIRKLADQSKKSSEKINTLVADIQAAINTTVMVTDEGTKKVDRSMELTQGTAQIFTGVADSVNNVFLNSQQISLSAKQQAIAVQQVVAAMNSINLGAKESASGITQVKTSTQQLKDAAQILKTVV</sequence>
<evidence type="ECO:0000256" key="1">
    <source>
        <dbReference type="ARBA" id="ARBA00023224"/>
    </source>
</evidence>
<dbReference type="GO" id="GO:0006935">
    <property type="term" value="P:chemotaxis"/>
    <property type="evidence" value="ECO:0007669"/>
    <property type="project" value="InterPro"/>
</dbReference>
<dbReference type="Gene3D" id="3.30.450.20">
    <property type="entry name" value="PAS domain"/>
    <property type="match status" value="1"/>
</dbReference>
<dbReference type="SUPFAM" id="SSF103190">
    <property type="entry name" value="Sensory domain-like"/>
    <property type="match status" value="1"/>
</dbReference>
<evidence type="ECO:0000313" key="8">
    <source>
        <dbReference type="Proteomes" id="UP000032452"/>
    </source>
</evidence>
<feature type="compositionally biased region" description="Low complexity" evidence="4">
    <location>
        <begin position="356"/>
        <end position="387"/>
    </location>
</feature>
<dbReference type="GO" id="GO:0004888">
    <property type="term" value="F:transmembrane signaling receptor activity"/>
    <property type="evidence" value="ECO:0007669"/>
    <property type="project" value="InterPro"/>
</dbReference>
<dbReference type="InterPro" id="IPR029151">
    <property type="entry name" value="Sensor-like_sf"/>
</dbReference>
<feature type="domain" description="Methyl-accepting transducer" evidence="6">
    <location>
        <begin position="334"/>
        <end position="570"/>
    </location>
</feature>
<feature type="transmembrane region" description="Helical" evidence="5">
    <location>
        <begin position="301"/>
        <end position="324"/>
    </location>
</feature>
<gene>
    <name evidence="7" type="ORF">UH38_12455</name>
</gene>
<dbReference type="RefSeq" id="WP_045054990.1">
    <property type="nucleotide sequence ID" value="NZ_CAWMDP010000050.1"/>
</dbReference>
<dbReference type="Pfam" id="PF00015">
    <property type="entry name" value="MCPsignal"/>
    <property type="match status" value="1"/>
</dbReference>
<dbReference type="PROSITE" id="PS50111">
    <property type="entry name" value="CHEMOTAXIS_TRANSDUC_2"/>
    <property type="match status" value="1"/>
</dbReference>
<dbReference type="OrthoDB" id="457060at2"/>
<keyword evidence="5" id="KW-0812">Transmembrane</keyword>
<dbReference type="PANTHER" id="PTHR32089">
    <property type="entry name" value="METHYL-ACCEPTING CHEMOTAXIS PROTEIN MCPB"/>
    <property type="match status" value="1"/>
</dbReference>
<dbReference type="AlphaFoldDB" id="A0A0D8ZRD5"/>
<dbReference type="EMBL" id="JYON01000012">
    <property type="protein sequence ID" value="KJH71368.1"/>
    <property type="molecule type" value="Genomic_DNA"/>
</dbReference>
<accession>A0A0D8ZRD5</accession>
<feature type="region of interest" description="Disordered" evidence="4">
    <location>
        <begin position="356"/>
        <end position="390"/>
    </location>
</feature>
<evidence type="ECO:0000259" key="6">
    <source>
        <dbReference type="PROSITE" id="PS50111"/>
    </source>
</evidence>
<dbReference type="PRINTS" id="PR00260">
    <property type="entry name" value="CHEMTRNSDUCR"/>
</dbReference>
<keyword evidence="1 3" id="KW-0807">Transducer</keyword>
<evidence type="ECO:0000256" key="5">
    <source>
        <dbReference type="SAM" id="Phobius"/>
    </source>
</evidence>
<dbReference type="GO" id="GO:0016020">
    <property type="term" value="C:membrane"/>
    <property type="evidence" value="ECO:0007669"/>
    <property type="project" value="InterPro"/>
</dbReference>
<evidence type="ECO:0000256" key="2">
    <source>
        <dbReference type="ARBA" id="ARBA00029447"/>
    </source>
</evidence>
<protein>
    <submittedName>
        <fullName evidence="7">Chemotaxis protein</fullName>
    </submittedName>
</protein>
<dbReference type="CDD" id="cd11386">
    <property type="entry name" value="MCP_signal"/>
    <property type="match status" value="1"/>
</dbReference>
<name>A0A0D8ZRD5_9CYAN</name>